<accession>A0A0E9VR81</accession>
<reference evidence="1" key="1">
    <citation type="submission" date="2014-11" db="EMBL/GenBank/DDBJ databases">
        <authorList>
            <person name="Amaro Gonzalez C."/>
        </authorList>
    </citation>
    <scope>NUCLEOTIDE SEQUENCE</scope>
</reference>
<organism evidence="1">
    <name type="scientific">Anguilla anguilla</name>
    <name type="common">European freshwater eel</name>
    <name type="synonym">Muraena anguilla</name>
    <dbReference type="NCBI Taxonomy" id="7936"/>
    <lineage>
        <taxon>Eukaryota</taxon>
        <taxon>Metazoa</taxon>
        <taxon>Chordata</taxon>
        <taxon>Craniata</taxon>
        <taxon>Vertebrata</taxon>
        <taxon>Euteleostomi</taxon>
        <taxon>Actinopterygii</taxon>
        <taxon>Neopterygii</taxon>
        <taxon>Teleostei</taxon>
        <taxon>Anguilliformes</taxon>
        <taxon>Anguillidae</taxon>
        <taxon>Anguilla</taxon>
    </lineage>
</organism>
<name>A0A0E9VR81_ANGAN</name>
<protein>
    <submittedName>
        <fullName evidence="1">Uncharacterized protein</fullName>
    </submittedName>
</protein>
<reference evidence="1" key="2">
    <citation type="journal article" date="2015" name="Fish Shellfish Immunol.">
        <title>Early steps in the European eel (Anguilla anguilla)-Vibrio vulnificus interaction in the gills: Role of the RtxA13 toxin.</title>
        <authorList>
            <person name="Callol A."/>
            <person name="Pajuelo D."/>
            <person name="Ebbesson L."/>
            <person name="Teles M."/>
            <person name="MacKenzie S."/>
            <person name="Amaro C."/>
        </authorList>
    </citation>
    <scope>NUCLEOTIDE SEQUENCE</scope>
</reference>
<evidence type="ECO:0000313" key="1">
    <source>
        <dbReference type="EMBL" id="JAH80517.1"/>
    </source>
</evidence>
<dbReference type="AlphaFoldDB" id="A0A0E9VR81"/>
<sequence length="23" mass="2575">MAILETCRKKYSVVCGLPTTTFL</sequence>
<dbReference type="EMBL" id="GBXM01028060">
    <property type="protein sequence ID" value="JAH80517.1"/>
    <property type="molecule type" value="Transcribed_RNA"/>
</dbReference>
<proteinExistence type="predicted"/>